<feature type="transmembrane region" description="Helical" evidence="5">
    <location>
        <begin position="500"/>
        <end position="525"/>
    </location>
</feature>
<dbReference type="AlphaFoldDB" id="A0AAD3TNN7"/>
<feature type="transmembrane region" description="Helical" evidence="5">
    <location>
        <begin position="409"/>
        <end position="430"/>
    </location>
</feature>
<dbReference type="InterPro" id="IPR020846">
    <property type="entry name" value="MFS_dom"/>
</dbReference>
<keyword evidence="2 5" id="KW-0812">Transmembrane</keyword>
<feature type="transmembrane region" description="Helical" evidence="5">
    <location>
        <begin position="436"/>
        <end position="461"/>
    </location>
</feature>
<evidence type="ECO:0000256" key="2">
    <source>
        <dbReference type="ARBA" id="ARBA00022692"/>
    </source>
</evidence>
<reference evidence="7" key="2">
    <citation type="submission" date="2023-06" db="EMBL/GenBank/DDBJ databases">
        <authorList>
            <person name="Kobayashi Y."/>
            <person name="Kayamori A."/>
            <person name="Aoki K."/>
            <person name="Shiwa Y."/>
            <person name="Fujita N."/>
            <person name="Sugita T."/>
            <person name="Iwasaki W."/>
            <person name="Tanaka N."/>
            <person name="Takashima M."/>
        </authorList>
    </citation>
    <scope>NUCLEOTIDE SEQUENCE</scope>
    <source>
        <strain evidence="7">HIS016</strain>
    </source>
</reference>
<evidence type="ECO:0000259" key="6">
    <source>
        <dbReference type="PROSITE" id="PS50850"/>
    </source>
</evidence>
<feature type="transmembrane region" description="Helical" evidence="5">
    <location>
        <begin position="473"/>
        <end position="494"/>
    </location>
</feature>
<dbReference type="GO" id="GO:0022857">
    <property type="term" value="F:transmembrane transporter activity"/>
    <property type="evidence" value="ECO:0007669"/>
    <property type="project" value="InterPro"/>
</dbReference>
<dbReference type="PROSITE" id="PS50850">
    <property type="entry name" value="MFS"/>
    <property type="match status" value="1"/>
</dbReference>
<evidence type="ECO:0000256" key="1">
    <source>
        <dbReference type="ARBA" id="ARBA00004141"/>
    </source>
</evidence>
<dbReference type="InterPro" id="IPR011701">
    <property type="entry name" value="MFS"/>
</dbReference>
<accession>A0AAD3TNN7</accession>
<comment type="subcellular location">
    <subcellularLocation>
        <location evidence="1">Membrane</location>
        <topology evidence="1">Multi-pass membrane protein</topology>
    </subcellularLocation>
</comment>
<organism evidence="7 8">
    <name type="scientific">Cutaneotrichosporon spelunceum</name>
    <dbReference type="NCBI Taxonomy" id="1672016"/>
    <lineage>
        <taxon>Eukaryota</taxon>
        <taxon>Fungi</taxon>
        <taxon>Dikarya</taxon>
        <taxon>Basidiomycota</taxon>
        <taxon>Agaricomycotina</taxon>
        <taxon>Tremellomycetes</taxon>
        <taxon>Trichosporonales</taxon>
        <taxon>Trichosporonaceae</taxon>
        <taxon>Cutaneotrichosporon</taxon>
    </lineage>
</organism>
<feature type="transmembrane region" description="Helical" evidence="5">
    <location>
        <begin position="187"/>
        <end position="203"/>
    </location>
</feature>
<gene>
    <name evidence="7" type="ORF">CspeluHIS016_0106160</name>
</gene>
<keyword evidence="3 5" id="KW-1133">Transmembrane helix</keyword>
<comment type="caution">
    <text evidence="7">The sequence shown here is derived from an EMBL/GenBank/DDBJ whole genome shotgun (WGS) entry which is preliminary data.</text>
</comment>
<evidence type="ECO:0000256" key="3">
    <source>
        <dbReference type="ARBA" id="ARBA00022989"/>
    </source>
</evidence>
<feature type="transmembrane region" description="Helical" evidence="5">
    <location>
        <begin position="325"/>
        <end position="347"/>
    </location>
</feature>
<dbReference type="PANTHER" id="PTHR23502:SF149">
    <property type="entry name" value="TRANSPORTER, PUTATIVE-RELATED"/>
    <property type="match status" value="1"/>
</dbReference>
<name>A0AAD3TNN7_9TREE</name>
<dbReference type="InterPro" id="IPR036259">
    <property type="entry name" value="MFS_trans_sf"/>
</dbReference>
<feature type="transmembrane region" description="Helical" evidence="5">
    <location>
        <begin position="127"/>
        <end position="144"/>
    </location>
</feature>
<proteinExistence type="predicted"/>
<feature type="domain" description="Major facilitator superfamily (MFS) profile" evidence="6">
    <location>
        <begin position="58"/>
        <end position="531"/>
    </location>
</feature>
<protein>
    <recommendedName>
        <fullName evidence="6">Major facilitator superfamily (MFS) profile domain-containing protein</fullName>
    </recommendedName>
</protein>
<reference evidence="7" key="1">
    <citation type="journal article" date="2023" name="BMC Genomics">
        <title>Chromosome-level genome assemblies of Cutaneotrichosporon spp. (Trichosporonales, Basidiomycota) reveal imbalanced evolution between nucleotide sequences and chromosome synteny.</title>
        <authorList>
            <person name="Kobayashi Y."/>
            <person name="Kayamori A."/>
            <person name="Aoki K."/>
            <person name="Shiwa Y."/>
            <person name="Matsutani M."/>
            <person name="Fujita N."/>
            <person name="Sugita T."/>
            <person name="Iwasaki W."/>
            <person name="Tanaka N."/>
            <person name="Takashima M."/>
        </authorList>
    </citation>
    <scope>NUCLEOTIDE SEQUENCE</scope>
    <source>
        <strain evidence="7">HIS016</strain>
    </source>
</reference>
<dbReference type="Proteomes" id="UP001222932">
    <property type="component" value="Unassembled WGS sequence"/>
</dbReference>
<keyword evidence="8" id="KW-1185">Reference proteome</keyword>
<dbReference type="PANTHER" id="PTHR23502">
    <property type="entry name" value="MAJOR FACILITATOR SUPERFAMILY"/>
    <property type="match status" value="1"/>
</dbReference>
<feature type="transmembrane region" description="Helical" evidence="5">
    <location>
        <begin position="58"/>
        <end position="78"/>
    </location>
</feature>
<dbReference type="GO" id="GO:0005886">
    <property type="term" value="C:plasma membrane"/>
    <property type="evidence" value="ECO:0007669"/>
    <property type="project" value="TreeGrafter"/>
</dbReference>
<dbReference type="EMBL" id="BTCM01000001">
    <property type="protein sequence ID" value="GMK54030.1"/>
    <property type="molecule type" value="Genomic_DNA"/>
</dbReference>
<dbReference type="SUPFAM" id="SSF103473">
    <property type="entry name" value="MFS general substrate transporter"/>
    <property type="match status" value="1"/>
</dbReference>
<sequence>MSANEHIDDEHIPGTEVMRDHDGMVLQRAHDGKGQVLIPPPSNNPEDPLNWNWKWKAAAAWTQAIYVIFTVSSALSMAPMNELAAKEWPTQSIERIGLLTGGCVLSLGYSNFIIVPCSNIFGRRATSLFFSVLTVGFAIWEALAKSYNSFLAARILTGVPTAINETMMVQVIADLFFIHERGRWMGVYFKAYFFGLFIGPIMSGNMAQRYGWRSFWWLSVALGCFNVLNILFVFPETRYKRVHSDTAKIADIADISDEKNVNDHVEHQHGETASQSSHPVDAEAGTAAVAGHGRPSKQQWKLWQPINPQWRRTLLKDLLSPWGKFFNPIILWAGVTTYGSANVLLFFNLTQSTLAGPPWNFSPSAMGYSNFAFVVGGFIGLSTAGWLCDWVAERMTVRNNGVREAEFRLIALIPYIAVAIVGIVIGGLGLERGWNWPIILCVGYGATGIIVTSIPTIAIAYAVDSYTHIAGDIMVVATVIKNTTGFGMGYWVFSFIARKGIFACAMVQFATCVGPALLALPMYYYGKRVRRWTRHSSYHNEE</sequence>
<evidence type="ECO:0000256" key="4">
    <source>
        <dbReference type="ARBA" id="ARBA00023136"/>
    </source>
</evidence>
<feature type="transmembrane region" description="Helical" evidence="5">
    <location>
        <begin position="98"/>
        <end position="121"/>
    </location>
</feature>
<evidence type="ECO:0000313" key="7">
    <source>
        <dbReference type="EMBL" id="GMK54030.1"/>
    </source>
</evidence>
<feature type="transmembrane region" description="Helical" evidence="5">
    <location>
        <begin position="367"/>
        <end position="388"/>
    </location>
</feature>
<keyword evidence="4 5" id="KW-0472">Membrane</keyword>
<evidence type="ECO:0000256" key="5">
    <source>
        <dbReference type="SAM" id="Phobius"/>
    </source>
</evidence>
<dbReference type="Pfam" id="PF07690">
    <property type="entry name" value="MFS_1"/>
    <property type="match status" value="1"/>
</dbReference>
<dbReference type="Gene3D" id="1.20.1250.20">
    <property type="entry name" value="MFS general substrate transporter like domains"/>
    <property type="match status" value="1"/>
</dbReference>
<evidence type="ECO:0000313" key="8">
    <source>
        <dbReference type="Proteomes" id="UP001222932"/>
    </source>
</evidence>
<feature type="transmembrane region" description="Helical" evidence="5">
    <location>
        <begin position="215"/>
        <end position="234"/>
    </location>
</feature>